<accession>A0A225ULZ5</accession>
<dbReference type="Proteomes" id="UP000198211">
    <property type="component" value="Unassembled WGS sequence"/>
</dbReference>
<sequence length="195" mass="21845">MKIVMEPGVLDILIVIDQDLIDPKGIAWVKLEIKKRCAAKSWLERYFVTEWNVFGIANSVVARTNNPLERFNREMNAVFNPYPNLRHFVATIAKIKKTRAHRIDLPPAPDLTVFVVPPASDDEDVRDNSHSSSESLCSEVQDGLNGDLSPNDEIPNIGESAESLEQGITENADMHDFSLDWDGDSESDGHRQTDS</sequence>
<evidence type="ECO:0000313" key="2">
    <source>
        <dbReference type="EMBL" id="OWY94003.1"/>
    </source>
</evidence>
<dbReference type="EMBL" id="NBNE01015074">
    <property type="protein sequence ID" value="OWY94003.1"/>
    <property type="molecule type" value="Genomic_DNA"/>
</dbReference>
<name>A0A225ULZ5_9STRA</name>
<evidence type="ECO:0000256" key="1">
    <source>
        <dbReference type="SAM" id="MobiDB-lite"/>
    </source>
</evidence>
<evidence type="ECO:0000313" key="3">
    <source>
        <dbReference type="Proteomes" id="UP000198211"/>
    </source>
</evidence>
<dbReference type="OrthoDB" id="124478at2759"/>
<reference evidence="3" key="1">
    <citation type="submission" date="2017-03" db="EMBL/GenBank/DDBJ databases">
        <title>Phytopthora megakarya and P. palmivora, two closely related causual agents of cacao black pod achieved similar genome size and gene model numbers by different mechanisms.</title>
        <authorList>
            <person name="Ali S."/>
            <person name="Shao J."/>
            <person name="Larry D.J."/>
            <person name="Kronmiller B."/>
            <person name="Shen D."/>
            <person name="Strem M.D."/>
            <person name="Melnick R.L."/>
            <person name="Guiltinan M.J."/>
            <person name="Tyler B.M."/>
            <person name="Meinhardt L.W."/>
            <person name="Bailey B.A."/>
        </authorList>
    </citation>
    <scope>NUCLEOTIDE SEQUENCE [LARGE SCALE GENOMIC DNA]</scope>
    <source>
        <strain evidence="3">zdho120</strain>
    </source>
</reference>
<comment type="caution">
    <text evidence="2">The sequence shown here is derived from an EMBL/GenBank/DDBJ whole genome shotgun (WGS) entry which is preliminary data.</text>
</comment>
<proteinExistence type="predicted"/>
<keyword evidence="3" id="KW-1185">Reference proteome</keyword>
<dbReference type="AlphaFoldDB" id="A0A225ULZ5"/>
<organism evidence="2 3">
    <name type="scientific">Phytophthora megakarya</name>
    <dbReference type="NCBI Taxonomy" id="4795"/>
    <lineage>
        <taxon>Eukaryota</taxon>
        <taxon>Sar</taxon>
        <taxon>Stramenopiles</taxon>
        <taxon>Oomycota</taxon>
        <taxon>Peronosporomycetes</taxon>
        <taxon>Peronosporales</taxon>
        <taxon>Peronosporaceae</taxon>
        <taxon>Phytophthora</taxon>
    </lineage>
</organism>
<feature type="region of interest" description="Disordered" evidence="1">
    <location>
        <begin position="118"/>
        <end position="195"/>
    </location>
</feature>
<protein>
    <submittedName>
        <fullName evidence="2">Putative cleavage induced protein</fullName>
    </submittedName>
</protein>
<gene>
    <name evidence="2" type="ORF">PHMEG_00036399</name>
</gene>